<dbReference type="EMBL" id="FNYQ01000146">
    <property type="protein sequence ID" value="SEJ58134.1"/>
    <property type="molecule type" value="Genomic_DNA"/>
</dbReference>
<dbReference type="OrthoDB" id="648192at2"/>
<evidence type="ECO:0000313" key="2">
    <source>
        <dbReference type="Proteomes" id="UP000199250"/>
    </source>
</evidence>
<accession>A0A1H7A123</accession>
<dbReference type="Proteomes" id="UP000199250">
    <property type="component" value="Unassembled WGS sequence"/>
</dbReference>
<gene>
    <name evidence="1" type="ORF">SAMN04244572_04559</name>
</gene>
<organism evidence="1 2">
    <name type="scientific">Azotobacter beijerinckii</name>
    <dbReference type="NCBI Taxonomy" id="170623"/>
    <lineage>
        <taxon>Bacteria</taxon>
        <taxon>Pseudomonadati</taxon>
        <taxon>Pseudomonadota</taxon>
        <taxon>Gammaproteobacteria</taxon>
        <taxon>Pseudomonadales</taxon>
        <taxon>Pseudomonadaceae</taxon>
        <taxon>Azotobacter</taxon>
    </lineage>
</organism>
<protein>
    <submittedName>
        <fullName evidence="1">Uncharacterized protein</fullName>
    </submittedName>
</protein>
<dbReference type="AlphaFoldDB" id="A0A1H7A123"/>
<reference evidence="1 2" key="1">
    <citation type="submission" date="2016-10" db="EMBL/GenBank/DDBJ databases">
        <authorList>
            <person name="de Groot N.N."/>
        </authorList>
    </citation>
    <scope>NUCLEOTIDE SEQUENCE [LARGE SCALE GENOMIC DNA]</scope>
    <source>
        <strain evidence="1 2">DSM 373</strain>
    </source>
</reference>
<name>A0A1H7A123_9GAMM</name>
<sequence length="226" mass="24598">MSVDERAYSRFANEIAKNALGDLLSSTNAPVQYQSAMKVLGRCLGDVLNQVLPARTKCLVASTAEDADYLSSGVLESLQSKHEALAAIFWNNHYSISSGSVAPIVHKYLQPGYEDADSLIVVKSVISGSCVVRTNILALIEKLKVGKIYIVSPVMHIKSEEALKSEFPDEIVSKFEFIYFAKDSRKDDSGEVIPGIGGQIYQLLGIGKQPAQTGYMPTLVRRLAAI</sequence>
<evidence type="ECO:0000313" key="1">
    <source>
        <dbReference type="EMBL" id="SEJ58134.1"/>
    </source>
</evidence>
<proteinExistence type="predicted"/>
<dbReference type="RefSeq" id="WP_090735908.1">
    <property type="nucleotide sequence ID" value="NZ_FNYQ01000146.1"/>
</dbReference>